<organism evidence="4 5">
    <name type="scientific">Sphingobacterium oryzagri</name>
    <dbReference type="NCBI Taxonomy" id="3025669"/>
    <lineage>
        <taxon>Bacteria</taxon>
        <taxon>Pseudomonadati</taxon>
        <taxon>Bacteroidota</taxon>
        <taxon>Sphingobacteriia</taxon>
        <taxon>Sphingobacteriales</taxon>
        <taxon>Sphingobacteriaceae</taxon>
        <taxon>Sphingobacterium</taxon>
    </lineage>
</organism>
<keyword evidence="1 4" id="KW-0328">Glycosyltransferase</keyword>
<evidence type="ECO:0000313" key="5">
    <source>
        <dbReference type="Proteomes" id="UP001221558"/>
    </source>
</evidence>
<gene>
    <name evidence="4" type="ORF">PQ465_18935</name>
</gene>
<dbReference type="PANTHER" id="PTHR22916">
    <property type="entry name" value="GLYCOSYLTRANSFERASE"/>
    <property type="match status" value="1"/>
</dbReference>
<name>A0ABY7WHG9_9SPHI</name>
<sequence>METLVEKQILVSIIVPVYKVERYLSICIEDIRAQSYSFLEIILVNDGSPDGSASICDAYAAKDNRIKVIHQENAGVSVARNVGLDHATGDYIAFVDSDDRIHHLFIELLLQHIGTHKLIYCGYDLFDQDAEVNPMDLLSIPAEPAQIDNDPLGKLVDVLQILYVVPWNKLYAKSLFEKVRYPVGKVHEDEYVIHELLSQVQTAVHLKIPLYYYRRRQGSITADATNQQGYRYKTEAIYLRRNFFKSIGRETDFITLNTALLKRFMLPTIKNDDKIWSKVSFADLFKENHLSLPVRLLLALKKMCYPLYTWLAKTGKRFMRGAD</sequence>
<reference evidence="4 5" key="1">
    <citation type="submission" date="2023-02" db="EMBL/GenBank/DDBJ databases">
        <title>Genome sequence of Sphingobacterium sp. KACC 22765.</title>
        <authorList>
            <person name="Kim S."/>
            <person name="Heo J."/>
            <person name="Kwon S.-W."/>
        </authorList>
    </citation>
    <scope>NUCLEOTIDE SEQUENCE [LARGE SCALE GENOMIC DNA]</scope>
    <source>
        <strain evidence="4 5">KACC 22765</strain>
    </source>
</reference>
<keyword evidence="5" id="KW-1185">Reference proteome</keyword>
<dbReference type="InterPro" id="IPR001173">
    <property type="entry name" value="Glyco_trans_2-like"/>
</dbReference>
<proteinExistence type="predicted"/>
<dbReference type="Pfam" id="PF00535">
    <property type="entry name" value="Glycos_transf_2"/>
    <property type="match status" value="1"/>
</dbReference>
<evidence type="ECO:0000256" key="2">
    <source>
        <dbReference type="ARBA" id="ARBA00022679"/>
    </source>
</evidence>
<evidence type="ECO:0000256" key="1">
    <source>
        <dbReference type="ARBA" id="ARBA00022676"/>
    </source>
</evidence>
<dbReference type="SUPFAM" id="SSF53448">
    <property type="entry name" value="Nucleotide-diphospho-sugar transferases"/>
    <property type="match status" value="1"/>
</dbReference>
<dbReference type="CDD" id="cd00761">
    <property type="entry name" value="Glyco_tranf_GTA_type"/>
    <property type="match status" value="1"/>
</dbReference>
<dbReference type="EC" id="2.4.-.-" evidence="4"/>
<dbReference type="Gene3D" id="3.90.550.10">
    <property type="entry name" value="Spore Coat Polysaccharide Biosynthesis Protein SpsA, Chain A"/>
    <property type="match status" value="1"/>
</dbReference>
<dbReference type="PANTHER" id="PTHR22916:SF51">
    <property type="entry name" value="GLYCOSYLTRANSFERASE EPSH-RELATED"/>
    <property type="match status" value="1"/>
</dbReference>
<dbReference type="GO" id="GO:0016757">
    <property type="term" value="F:glycosyltransferase activity"/>
    <property type="evidence" value="ECO:0007669"/>
    <property type="project" value="UniProtKB-KW"/>
</dbReference>
<protein>
    <submittedName>
        <fullName evidence="4">Glycosyltransferase</fullName>
        <ecNumber evidence="4">2.4.-.-</ecNumber>
    </submittedName>
</protein>
<evidence type="ECO:0000313" key="4">
    <source>
        <dbReference type="EMBL" id="WDF68355.1"/>
    </source>
</evidence>
<dbReference type="RefSeq" id="WP_274267088.1">
    <property type="nucleotide sequence ID" value="NZ_CP117880.1"/>
</dbReference>
<evidence type="ECO:0000259" key="3">
    <source>
        <dbReference type="Pfam" id="PF00535"/>
    </source>
</evidence>
<accession>A0ABY7WHG9</accession>
<dbReference type="InterPro" id="IPR029044">
    <property type="entry name" value="Nucleotide-diphossugar_trans"/>
</dbReference>
<dbReference type="EMBL" id="CP117880">
    <property type="protein sequence ID" value="WDF68355.1"/>
    <property type="molecule type" value="Genomic_DNA"/>
</dbReference>
<keyword evidence="2 4" id="KW-0808">Transferase</keyword>
<feature type="domain" description="Glycosyltransferase 2-like" evidence="3">
    <location>
        <begin position="12"/>
        <end position="179"/>
    </location>
</feature>
<dbReference type="Proteomes" id="UP001221558">
    <property type="component" value="Chromosome"/>
</dbReference>